<comment type="caution">
    <text evidence="4">The sequence shown here is derived from an EMBL/GenBank/DDBJ whole genome shotgun (WGS) entry which is preliminary data.</text>
</comment>
<feature type="coiled-coil region" evidence="2">
    <location>
        <begin position="15"/>
        <end position="49"/>
    </location>
</feature>
<dbReference type="InterPro" id="IPR010090">
    <property type="entry name" value="Phage_tape_meas"/>
</dbReference>
<proteinExistence type="predicted"/>
<protein>
    <submittedName>
        <fullName evidence="4">Phage tail tape measure protein</fullName>
    </submittedName>
</protein>
<evidence type="ECO:0000256" key="2">
    <source>
        <dbReference type="SAM" id="Coils"/>
    </source>
</evidence>
<evidence type="ECO:0000313" key="4">
    <source>
        <dbReference type="EMBL" id="HHY28095.1"/>
    </source>
</evidence>
<dbReference type="PANTHER" id="PTHR37813">
    <property type="entry name" value="FELS-2 PROPHAGE PROTEIN"/>
    <property type="match status" value="1"/>
</dbReference>
<feature type="domain" description="Phage tail tape measure protein" evidence="3">
    <location>
        <begin position="164"/>
        <end position="356"/>
    </location>
</feature>
<feature type="non-terminal residue" evidence="4">
    <location>
        <position position="534"/>
    </location>
</feature>
<dbReference type="EMBL" id="DUTF01000334">
    <property type="protein sequence ID" value="HHY28095.1"/>
    <property type="molecule type" value="Genomic_DNA"/>
</dbReference>
<dbReference type="PANTHER" id="PTHR37813:SF1">
    <property type="entry name" value="FELS-2 PROPHAGE PROTEIN"/>
    <property type="match status" value="1"/>
</dbReference>
<evidence type="ECO:0000259" key="3">
    <source>
        <dbReference type="Pfam" id="PF10145"/>
    </source>
</evidence>
<dbReference type="Pfam" id="PF10145">
    <property type="entry name" value="PhageMin_Tail"/>
    <property type="match status" value="1"/>
</dbReference>
<dbReference type="AlphaFoldDB" id="A0A7C7D7E0"/>
<organism evidence="4 5">
    <name type="scientific">Desulfitobacterium dehalogenans</name>
    <dbReference type="NCBI Taxonomy" id="36854"/>
    <lineage>
        <taxon>Bacteria</taxon>
        <taxon>Bacillati</taxon>
        <taxon>Bacillota</taxon>
        <taxon>Clostridia</taxon>
        <taxon>Eubacteriales</taxon>
        <taxon>Desulfitobacteriaceae</taxon>
        <taxon>Desulfitobacterium</taxon>
    </lineage>
</organism>
<evidence type="ECO:0000256" key="1">
    <source>
        <dbReference type="ARBA" id="ARBA00022612"/>
    </source>
</evidence>
<name>A0A7C7D7E0_9FIRM</name>
<gene>
    <name evidence="4" type="ORF">GX523_15370</name>
</gene>
<dbReference type="NCBIfam" id="TIGR01760">
    <property type="entry name" value="tape_meas_TP901"/>
    <property type="match status" value="1"/>
</dbReference>
<dbReference type="Proteomes" id="UP000553059">
    <property type="component" value="Unassembled WGS sequence"/>
</dbReference>
<accession>A0A7C7D7E0</accession>
<reference evidence="4 5" key="1">
    <citation type="journal article" date="2020" name="Biotechnol. Biofuels">
        <title>New insights from the biogas microbiome by comprehensive genome-resolved metagenomics of nearly 1600 species originating from multiple anaerobic digesters.</title>
        <authorList>
            <person name="Campanaro S."/>
            <person name="Treu L."/>
            <person name="Rodriguez-R L.M."/>
            <person name="Kovalovszki A."/>
            <person name="Ziels R.M."/>
            <person name="Maus I."/>
            <person name="Zhu X."/>
            <person name="Kougias P.G."/>
            <person name="Basile A."/>
            <person name="Luo G."/>
            <person name="Schluter A."/>
            <person name="Konstantinidis K.T."/>
            <person name="Angelidaki I."/>
        </authorList>
    </citation>
    <scope>NUCLEOTIDE SEQUENCE [LARGE SCALE GENOMIC DNA]</scope>
    <source>
        <strain evidence="4">AS05jafATM_4</strain>
    </source>
</reference>
<sequence>MQAVTSQFDKNDKSQEALTAQNQVLNKQIDAQKQKISELQKGLTAAAEKYGENDKVTQGWQQSVNKATADLNKMESELLSNNEAIKNYGKAQLEAVKNSEEFKAAQEKLGGILDVVKKAAIAAGTAIVGLMAGGAKAAIEYESAFAGVRKTVDATEEEFAQLNQGIRDMSKNMPQSATDIAAVAEAAGQLGIQTDNILGFTKTMVMLGDATNMSSDEAATALARLANITQMPQGEFDKLGSTIVALGNNLATTESEIVAMGLRLAGAGKQIGLSEAQVLSFAGALSSVGIEAEAGGSAFSRVMVDMQLAVETNSKRLNDFAGVAGMTASEFKKAFKEDAAGALIAFITGLGNAESQGTSAIKVLDDMGIAEIRLRDALLRASGAGDLFSDSIKLGTEAWQENVALTNEAEQRYSTTESQINMLKNTIKDIGIEIGEKLLPTIKDMTQRLKEVDTEPIVSGFTWVINNAGNIATAAATIGAAMLTWKVYSTVFTLVKAVMAYKEALVAAQIAQQGLNIAMKANIIGLIITAVAAL</sequence>
<keyword evidence="2" id="KW-0175">Coiled coil</keyword>
<keyword evidence="1" id="KW-1188">Viral release from host cell</keyword>
<evidence type="ECO:0000313" key="5">
    <source>
        <dbReference type="Proteomes" id="UP000553059"/>
    </source>
</evidence>